<gene>
    <name evidence="2" type="ORF">AB6D66_01460</name>
</gene>
<dbReference type="EMBL" id="JBFSSG010000001">
    <property type="protein sequence ID" value="MEZ8719715.1"/>
    <property type="molecule type" value="Genomic_DNA"/>
</dbReference>
<dbReference type="Proteomes" id="UP001570071">
    <property type="component" value="Unassembled WGS sequence"/>
</dbReference>
<proteinExistence type="predicted"/>
<sequence length="278" mass="31906">MYKLMLLDNEKGQLQQLIRKMRQATEDKGELRLLEILQVRLTSLDYESSMEHVQVIIRLLRRFGFGLVNYAHKGSELDDQQTHAEIARTVKLLLDVPGREVCSEQEAKYLTETLIGHSFVLPDSVHDSFKGSSVSDVLGALFGCYIDTETDRLRATCGSFLREGYGESLAKDYRGLTTDKLVAPNKYVLKSLVSRWLSEAFLPFHSMPLTYRFTHREEAIRLELNLADADSKIRCVLVESEELIEQFDCIMDELKDYEPHKKALMKISSDAKRHRADV</sequence>
<evidence type="ECO:0000256" key="1">
    <source>
        <dbReference type="SAM" id="Coils"/>
    </source>
</evidence>
<accession>A0ABV4MRK8</accession>
<feature type="coiled-coil region" evidence="1">
    <location>
        <begin position="4"/>
        <end position="34"/>
    </location>
</feature>
<dbReference type="RefSeq" id="WP_269336690.1">
    <property type="nucleotide sequence ID" value="NZ_JBFSSG010000001.1"/>
</dbReference>
<keyword evidence="3" id="KW-1185">Reference proteome</keyword>
<comment type="caution">
    <text evidence="2">The sequence shown here is derived from an EMBL/GenBank/DDBJ whole genome shotgun (WGS) entry which is preliminary data.</text>
</comment>
<name>A0ABV4MRK8_9VIBR</name>
<protein>
    <submittedName>
        <fullName evidence="2">Uncharacterized protein</fullName>
    </submittedName>
</protein>
<keyword evidence="1" id="KW-0175">Coiled coil</keyword>
<organism evidence="2 3">
    <name type="scientific">Vibrio pomeroyi</name>
    <dbReference type="NCBI Taxonomy" id="198832"/>
    <lineage>
        <taxon>Bacteria</taxon>
        <taxon>Pseudomonadati</taxon>
        <taxon>Pseudomonadota</taxon>
        <taxon>Gammaproteobacteria</taxon>
        <taxon>Vibrionales</taxon>
        <taxon>Vibrionaceae</taxon>
        <taxon>Vibrio</taxon>
    </lineage>
</organism>
<evidence type="ECO:0000313" key="3">
    <source>
        <dbReference type="Proteomes" id="UP001570071"/>
    </source>
</evidence>
<reference evidence="2 3" key="1">
    <citation type="journal article" date="2024" name="ISME J.">
        <title>Tailless and filamentous prophages are predominant in marine Vibrio.</title>
        <authorList>
            <person name="Steensen K."/>
            <person name="Seneca J."/>
            <person name="Bartlau N."/>
            <person name="Yu X.A."/>
            <person name="Hussain F.A."/>
            <person name="Polz M.F."/>
        </authorList>
    </citation>
    <scope>NUCLEOTIDE SEQUENCE [LARGE SCALE GENOMIC DNA]</scope>
    <source>
        <strain evidence="2 3">10N.239.312.F12</strain>
    </source>
</reference>
<evidence type="ECO:0000313" key="2">
    <source>
        <dbReference type="EMBL" id="MEZ8719715.1"/>
    </source>
</evidence>